<reference evidence="1 2" key="1">
    <citation type="journal article" date="2019" name="Int. J. Syst. Evol. Microbiol.">
        <title>The Global Catalogue of Microorganisms (GCM) 10K type strain sequencing project: providing services to taxonomists for standard genome sequencing and annotation.</title>
        <authorList>
            <consortium name="The Broad Institute Genomics Platform"/>
            <consortium name="The Broad Institute Genome Sequencing Center for Infectious Disease"/>
            <person name="Wu L."/>
            <person name="Ma J."/>
        </authorList>
    </citation>
    <scope>NUCLEOTIDE SEQUENCE [LARGE SCALE GENOMIC DNA]</scope>
    <source>
        <strain evidence="1 2">CGMCC 1.12720</strain>
    </source>
</reference>
<proteinExistence type="predicted"/>
<sequence>MALVEAVLVGWGAFVVAGFVLAGLLAGRAAVVVWANRGTAVSQLKQHRQAMKRREYRCLIEEGQWNKEGEKRRQ</sequence>
<dbReference type="EMBL" id="BMFN01000002">
    <property type="protein sequence ID" value="GGF64705.1"/>
    <property type="molecule type" value="Genomic_DNA"/>
</dbReference>
<organism evidence="1 2">
    <name type="scientific">Hymenobacter qilianensis</name>
    <dbReference type="NCBI Taxonomy" id="1385715"/>
    <lineage>
        <taxon>Bacteria</taxon>
        <taxon>Pseudomonadati</taxon>
        <taxon>Bacteroidota</taxon>
        <taxon>Cytophagia</taxon>
        <taxon>Cytophagales</taxon>
        <taxon>Hymenobacteraceae</taxon>
        <taxon>Hymenobacter</taxon>
    </lineage>
</organism>
<dbReference type="Proteomes" id="UP000605392">
    <property type="component" value="Unassembled WGS sequence"/>
</dbReference>
<name>A0ACB5PRF0_9BACT</name>
<keyword evidence="2" id="KW-1185">Reference proteome</keyword>
<accession>A0ACB5PRF0</accession>
<evidence type="ECO:0000313" key="1">
    <source>
        <dbReference type="EMBL" id="GGF64705.1"/>
    </source>
</evidence>
<evidence type="ECO:0000313" key="2">
    <source>
        <dbReference type="Proteomes" id="UP000605392"/>
    </source>
</evidence>
<gene>
    <name evidence="1" type="ORF">GCM10011375_19560</name>
</gene>
<protein>
    <submittedName>
        <fullName evidence="1">Uncharacterized protein</fullName>
    </submittedName>
</protein>
<comment type="caution">
    <text evidence="1">The sequence shown here is derived from an EMBL/GenBank/DDBJ whole genome shotgun (WGS) entry which is preliminary data.</text>
</comment>